<evidence type="ECO:0000313" key="1">
    <source>
        <dbReference type="EMBL" id="MBB2183305.1"/>
    </source>
</evidence>
<keyword evidence="2" id="KW-1185">Reference proteome</keyword>
<gene>
    <name evidence="1" type="ORF">H0486_10480</name>
</gene>
<dbReference type="EMBL" id="JACEGA010000001">
    <property type="protein sequence ID" value="MBB2183305.1"/>
    <property type="molecule type" value="Genomic_DNA"/>
</dbReference>
<protein>
    <recommendedName>
        <fullName evidence="3">Phospholipase/carboxylesterase/thioesterase domain-containing protein</fullName>
    </recommendedName>
</protein>
<evidence type="ECO:0008006" key="3">
    <source>
        <dbReference type="Google" id="ProtNLM"/>
    </source>
</evidence>
<dbReference type="InterPro" id="IPR029058">
    <property type="entry name" value="AB_hydrolase_fold"/>
</dbReference>
<dbReference type="Gene3D" id="3.40.50.1820">
    <property type="entry name" value="alpha/beta hydrolase"/>
    <property type="match status" value="1"/>
</dbReference>
<dbReference type="Proteomes" id="UP000574276">
    <property type="component" value="Unassembled WGS sequence"/>
</dbReference>
<name>A0A839K060_9FIRM</name>
<evidence type="ECO:0000313" key="2">
    <source>
        <dbReference type="Proteomes" id="UP000574276"/>
    </source>
</evidence>
<proteinExistence type="predicted"/>
<reference evidence="1 2" key="1">
    <citation type="submission" date="2020-07" db="EMBL/GenBank/DDBJ databases">
        <title>Characterization and genome sequencing of isolate MD1, a novel member within the family Lachnospiraceae.</title>
        <authorList>
            <person name="Rettenmaier R."/>
            <person name="Di Bello L."/>
            <person name="Zinser C."/>
            <person name="Scheitz K."/>
            <person name="Liebl W."/>
            <person name="Zverlov V."/>
        </authorList>
    </citation>
    <scope>NUCLEOTIDE SEQUENCE [LARGE SCALE GENOMIC DNA]</scope>
    <source>
        <strain evidence="1 2">MD1</strain>
    </source>
</reference>
<organism evidence="1 2">
    <name type="scientific">Variimorphobacter saccharofermentans</name>
    <dbReference type="NCBI Taxonomy" id="2755051"/>
    <lineage>
        <taxon>Bacteria</taxon>
        <taxon>Bacillati</taxon>
        <taxon>Bacillota</taxon>
        <taxon>Clostridia</taxon>
        <taxon>Lachnospirales</taxon>
        <taxon>Lachnospiraceae</taxon>
        <taxon>Variimorphobacter</taxon>
    </lineage>
</organism>
<sequence>MAENKDSMIQEEKKEDNVKAPWQDEMAPGDFISNSPSYTPGKYFSLYEKYVFPCDTVGDITYYLYDPVKNGKDASKQYPLLVFFHGAGNSLVGELCINYCGGELYASEAYQESMGGGAYILIPVANEKRMPEGNMEGGWCDDYITPCMNLIGKIKSEIKNISKTIIFGNSRGGSFIWELLMKSPDEYDGFVPMGASYAPNKDEIDLLKSKKVKLLLTHGRRDELVPFDEFLSCVEEELQKMENCICYFPEWVRNSDGGVASINFGVEMGQHCIVNAVHSNLIFDDGRAYDERLPEGVTGWIRSIL</sequence>
<accession>A0A839K060</accession>
<dbReference type="SUPFAM" id="SSF53474">
    <property type="entry name" value="alpha/beta-Hydrolases"/>
    <property type="match status" value="1"/>
</dbReference>
<dbReference type="AlphaFoldDB" id="A0A839K060"/>
<dbReference type="RefSeq" id="WP_228352973.1">
    <property type="nucleotide sequence ID" value="NZ_JACEGA010000001.1"/>
</dbReference>
<comment type="caution">
    <text evidence="1">The sequence shown here is derived from an EMBL/GenBank/DDBJ whole genome shotgun (WGS) entry which is preliminary data.</text>
</comment>